<feature type="compositionally biased region" description="Polar residues" evidence="1">
    <location>
        <begin position="259"/>
        <end position="269"/>
    </location>
</feature>
<sequence length="508" mass="55782">MEERMAALSMADGNMSVLFFIAGQYQRFTVRAGMRVRDVIAAMTNVVSSMHPDAEIPTFNAIRNNKTARFVALNDPAIRAFEADQIYDIVFTDKAPKPPAPAIDPDLEFHIVFHSNPLGITIKPQGDRYVVATKKKSLDCYRRLLVGMEVVSCGGVPLAGVDFRELHTIMANSTFPLTMKFRATVGNDKRVETPEMVDDSMGIENNQQNEQNGNTFNMPVPVVFNDDGSVKSFRRRAPLREANEPQQQQQRPTALPPMKSTSNISNTGDATSFSEKEAHLEDMLKSLQEAFYKKKKELDEIVERIGHYSTQLTTLRSSMGKSTPDTHATPATLTPEMLRKMDGGKTPAPRKVTTSSVISNSSSTSARSNGSYARHMHPYQPTPAKPATRIQRQMSSTASVCSLTSTCSTDRHAFKKPKGTLSNGGSKDFTTQRKTAKPAPVNTNAFTSSFPSSFSTKGGLISRAQTPRGAFLIPKSSTPGVGHYDVKDMSKNIKGGEIGDSDRDLQWA</sequence>
<feature type="region of interest" description="Disordered" evidence="1">
    <location>
        <begin position="414"/>
        <end position="444"/>
    </location>
</feature>
<comment type="caution">
    <text evidence="2">The sequence shown here is derived from an EMBL/GenBank/DDBJ whole genome shotgun (WGS) entry which is preliminary data.</text>
</comment>
<dbReference type="EMBL" id="JNBS01000339">
    <property type="protein sequence ID" value="OQS06491.1"/>
    <property type="molecule type" value="Genomic_DNA"/>
</dbReference>
<organism evidence="2 3">
    <name type="scientific">Thraustotheca clavata</name>
    <dbReference type="NCBI Taxonomy" id="74557"/>
    <lineage>
        <taxon>Eukaryota</taxon>
        <taxon>Sar</taxon>
        <taxon>Stramenopiles</taxon>
        <taxon>Oomycota</taxon>
        <taxon>Saprolegniomycetes</taxon>
        <taxon>Saprolegniales</taxon>
        <taxon>Achlyaceae</taxon>
        <taxon>Thraustotheca</taxon>
    </lineage>
</organism>
<evidence type="ECO:0000313" key="2">
    <source>
        <dbReference type="EMBL" id="OQS06491.1"/>
    </source>
</evidence>
<feature type="region of interest" description="Disordered" evidence="1">
    <location>
        <begin position="338"/>
        <end position="391"/>
    </location>
</feature>
<feature type="compositionally biased region" description="Low complexity" evidence="1">
    <location>
        <begin position="353"/>
        <end position="371"/>
    </location>
</feature>
<feature type="compositionally biased region" description="Polar residues" evidence="1">
    <location>
        <begin position="420"/>
        <end position="433"/>
    </location>
</feature>
<evidence type="ECO:0008006" key="4">
    <source>
        <dbReference type="Google" id="ProtNLM"/>
    </source>
</evidence>
<evidence type="ECO:0000256" key="1">
    <source>
        <dbReference type="SAM" id="MobiDB-lite"/>
    </source>
</evidence>
<name>A0A1W0A8J3_9STRA</name>
<keyword evidence="3" id="KW-1185">Reference proteome</keyword>
<proteinExistence type="predicted"/>
<accession>A0A1W0A8J3</accession>
<reference evidence="2 3" key="1">
    <citation type="journal article" date="2014" name="Genome Biol. Evol.">
        <title>The secreted proteins of Achlya hypogyna and Thraustotheca clavata identify the ancestral oomycete secretome and reveal gene acquisitions by horizontal gene transfer.</title>
        <authorList>
            <person name="Misner I."/>
            <person name="Blouin N."/>
            <person name="Leonard G."/>
            <person name="Richards T.A."/>
            <person name="Lane C.E."/>
        </authorList>
    </citation>
    <scope>NUCLEOTIDE SEQUENCE [LARGE SCALE GENOMIC DNA]</scope>
    <source>
        <strain evidence="2 3">ATCC 34112</strain>
    </source>
</reference>
<evidence type="ECO:0000313" key="3">
    <source>
        <dbReference type="Proteomes" id="UP000243217"/>
    </source>
</evidence>
<feature type="region of interest" description="Disordered" evidence="1">
    <location>
        <begin position="239"/>
        <end position="269"/>
    </location>
</feature>
<dbReference type="AlphaFoldDB" id="A0A1W0A8J3"/>
<gene>
    <name evidence="2" type="ORF">THRCLA_01470</name>
</gene>
<dbReference type="OrthoDB" id="69752at2759"/>
<dbReference type="Proteomes" id="UP000243217">
    <property type="component" value="Unassembled WGS sequence"/>
</dbReference>
<protein>
    <recommendedName>
        <fullName evidence="4">PDZ domain-containing protein</fullName>
    </recommendedName>
</protein>
<feature type="region of interest" description="Disordered" evidence="1">
    <location>
        <begin position="475"/>
        <end position="508"/>
    </location>
</feature>